<feature type="region of interest" description="Disordered" evidence="1">
    <location>
        <begin position="50"/>
        <end position="77"/>
    </location>
</feature>
<dbReference type="Gene3D" id="3.60.10.10">
    <property type="entry name" value="Endonuclease/exonuclease/phosphatase"/>
    <property type="match status" value="1"/>
</dbReference>
<dbReference type="AlphaFoldDB" id="A0A0L0HDA0"/>
<dbReference type="OrthoDB" id="2093442at2759"/>
<dbReference type="PANTHER" id="PTHR42834:SF1">
    <property type="entry name" value="ENDONUCLEASE_EXONUCLEASE_PHOSPHATASE FAMILY PROTEIN (AFU_ORTHOLOGUE AFUA_3G09210)"/>
    <property type="match status" value="1"/>
</dbReference>
<evidence type="ECO:0008006" key="5">
    <source>
        <dbReference type="Google" id="ProtNLM"/>
    </source>
</evidence>
<feature type="signal peptide" evidence="2">
    <location>
        <begin position="1"/>
        <end position="25"/>
    </location>
</feature>
<dbReference type="OMA" id="AHAYREN"/>
<dbReference type="RefSeq" id="XP_016607510.1">
    <property type="nucleotide sequence ID" value="XM_016753919.1"/>
</dbReference>
<evidence type="ECO:0000256" key="1">
    <source>
        <dbReference type="SAM" id="MobiDB-lite"/>
    </source>
</evidence>
<feature type="chain" id="PRO_5005539896" description="Endonuclease/exonuclease/phosphatase domain-containing protein" evidence="2">
    <location>
        <begin position="26"/>
        <end position="403"/>
    </location>
</feature>
<accession>A0A0L0HDA0</accession>
<proteinExistence type="predicted"/>
<dbReference type="InParanoid" id="A0A0L0HDA0"/>
<protein>
    <recommendedName>
        <fullName evidence="5">Endonuclease/exonuclease/phosphatase domain-containing protein</fullName>
    </recommendedName>
</protein>
<dbReference type="VEuPathDB" id="FungiDB:SPPG_05705"/>
<evidence type="ECO:0000256" key="2">
    <source>
        <dbReference type="SAM" id="SignalP"/>
    </source>
</evidence>
<organism evidence="3 4">
    <name type="scientific">Spizellomyces punctatus (strain DAOM BR117)</name>
    <dbReference type="NCBI Taxonomy" id="645134"/>
    <lineage>
        <taxon>Eukaryota</taxon>
        <taxon>Fungi</taxon>
        <taxon>Fungi incertae sedis</taxon>
        <taxon>Chytridiomycota</taxon>
        <taxon>Chytridiomycota incertae sedis</taxon>
        <taxon>Chytridiomycetes</taxon>
        <taxon>Spizellomycetales</taxon>
        <taxon>Spizellomycetaceae</taxon>
        <taxon>Spizellomyces</taxon>
    </lineage>
</organism>
<dbReference type="EMBL" id="KQ257458">
    <property type="protein sequence ID" value="KNC99470.1"/>
    <property type="molecule type" value="Genomic_DNA"/>
</dbReference>
<dbReference type="Proteomes" id="UP000053201">
    <property type="component" value="Unassembled WGS sequence"/>
</dbReference>
<evidence type="ECO:0000313" key="3">
    <source>
        <dbReference type="EMBL" id="KNC99470.1"/>
    </source>
</evidence>
<dbReference type="eggNOG" id="ENOG502RZ7W">
    <property type="taxonomic scope" value="Eukaryota"/>
</dbReference>
<sequence>MLGTLSSFAVVVSLLLSTPSLQVTAHGFPAQHTLGRPLHIEHVQLSGSLLLPRPKRPTRPTPRLCSQAPVEAGDRRENKDELTVGNFNAEWLFINGGTGGLVCPGRSCPWKNKKMALEHFSRVAKTIAAMGLPDIVHLSEVESCDALDKLIEVLEAENTAAKGAYRAYLVPGRDTALGQQVGFITKVDPIIDVIRTDERVLYPIKGSLCGFTKPGSPPQMYGSTKNYFARFQVNEIPILLSGNHFIAYPDKRDRCEKREAQASVISNAIQRHLLTQSHDEVIVLGDFNDYDDEVVDAAGELDHPISKALSTLRTATNPPLFNIANLWENQTERYTNWYDRNRDCKDDGGNEHVLIDHVLISRGLRDRLVDSYPLHNYKQYCGTLDSDHWPIFARFDVRKDRGI</sequence>
<dbReference type="InterPro" id="IPR036691">
    <property type="entry name" value="Endo/exonu/phosph_ase_sf"/>
</dbReference>
<evidence type="ECO:0000313" key="4">
    <source>
        <dbReference type="Proteomes" id="UP000053201"/>
    </source>
</evidence>
<dbReference type="PANTHER" id="PTHR42834">
    <property type="entry name" value="ENDONUCLEASE/EXONUCLEASE/PHOSPHATASE FAMILY PROTEIN (AFU_ORTHOLOGUE AFUA_3G09210)"/>
    <property type="match status" value="1"/>
</dbReference>
<keyword evidence="2" id="KW-0732">Signal</keyword>
<dbReference type="GeneID" id="27689065"/>
<reference evidence="3 4" key="1">
    <citation type="submission" date="2009-08" db="EMBL/GenBank/DDBJ databases">
        <title>The Genome Sequence of Spizellomyces punctatus strain DAOM BR117.</title>
        <authorList>
            <consortium name="The Broad Institute Genome Sequencing Platform"/>
            <person name="Russ C."/>
            <person name="Cuomo C."/>
            <person name="Shea T."/>
            <person name="Young S.K."/>
            <person name="Zeng Q."/>
            <person name="Koehrsen M."/>
            <person name="Haas B."/>
            <person name="Borodovsky M."/>
            <person name="Guigo R."/>
            <person name="Alvarado L."/>
            <person name="Berlin A."/>
            <person name="Bochicchio J."/>
            <person name="Borenstein D."/>
            <person name="Chapman S."/>
            <person name="Chen Z."/>
            <person name="Engels R."/>
            <person name="Freedman E."/>
            <person name="Gellesch M."/>
            <person name="Goldberg J."/>
            <person name="Griggs A."/>
            <person name="Gujja S."/>
            <person name="Heiman D."/>
            <person name="Hepburn T."/>
            <person name="Howarth C."/>
            <person name="Jen D."/>
            <person name="Larson L."/>
            <person name="Lewis B."/>
            <person name="Mehta T."/>
            <person name="Park D."/>
            <person name="Pearson M."/>
            <person name="Roberts A."/>
            <person name="Saif S."/>
            <person name="Shenoy N."/>
            <person name="Sisk P."/>
            <person name="Stolte C."/>
            <person name="Sykes S."/>
            <person name="Thomson T."/>
            <person name="Walk T."/>
            <person name="White J."/>
            <person name="Yandava C."/>
            <person name="Burger G."/>
            <person name="Gray M.W."/>
            <person name="Holland P.W.H."/>
            <person name="King N."/>
            <person name="Lang F.B.F."/>
            <person name="Roger A.J."/>
            <person name="Ruiz-Trillo I."/>
            <person name="Lander E."/>
            <person name="Nusbaum C."/>
        </authorList>
    </citation>
    <scope>NUCLEOTIDE SEQUENCE [LARGE SCALE GENOMIC DNA]</scope>
    <source>
        <strain evidence="3 4">DAOM BR117</strain>
    </source>
</reference>
<keyword evidence="4" id="KW-1185">Reference proteome</keyword>
<name>A0A0L0HDA0_SPIPD</name>
<gene>
    <name evidence="3" type="ORF">SPPG_05705</name>
</gene>
<dbReference type="SUPFAM" id="SSF56219">
    <property type="entry name" value="DNase I-like"/>
    <property type="match status" value="1"/>
</dbReference>